<reference evidence="2" key="1">
    <citation type="submission" date="2020-06" db="EMBL/GenBank/DDBJ databases">
        <title>WGS assembly of Ceratodon purpureus strain R40.</title>
        <authorList>
            <person name="Carey S.B."/>
            <person name="Jenkins J."/>
            <person name="Shu S."/>
            <person name="Lovell J.T."/>
            <person name="Sreedasyam A."/>
            <person name="Maumus F."/>
            <person name="Tiley G.P."/>
            <person name="Fernandez-Pozo N."/>
            <person name="Barry K."/>
            <person name="Chen C."/>
            <person name="Wang M."/>
            <person name="Lipzen A."/>
            <person name="Daum C."/>
            <person name="Saski C.A."/>
            <person name="Payton A.C."/>
            <person name="Mcbreen J.C."/>
            <person name="Conrad R.E."/>
            <person name="Kollar L.M."/>
            <person name="Olsson S."/>
            <person name="Huttunen S."/>
            <person name="Landis J.B."/>
            <person name="Wickett N.J."/>
            <person name="Johnson M.G."/>
            <person name="Rensing S.A."/>
            <person name="Grimwood J."/>
            <person name="Schmutz J."/>
            <person name="Mcdaniel S.F."/>
        </authorList>
    </citation>
    <scope>NUCLEOTIDE SEQUENCE</scope>
    <source>
        <strain evidence="2">R40</strain>
    </source>
</reference>
<evidence type="ECO:0000256" key="1">
    <source>
        <dbReference type="SAM" id="MobiDB-lite"/>
    </source>
</evidence>
<keyword evidence="3" id="KW-1185">Reference proteome</keyword>
<evidence type="ECO:0000313" key="3">
    <source>
        <dbReference type="Proteomes" id="UP000822688"/>
    </source>
</evidence>
<feature type="compositionally biased region" description="Polar residues" evidence="1">
    <location>
        <begin position="65"/>
        <end position="78"/>
    </location>
</feature>
<sequence>MSTSKIMKTKPREIKTTLIAVPVIPLHLQHIPISVGPHQRIQLLSKRIHSAKTLNNPPLPNQQPTSANPNPKSHSKLSTLPKLPHPSTNNHSNERLLLNTPNLRHEPQAPPPPNQKITNTDPSFK</sequence>
<gene>
    <name evidence="2" type="ORF">KC19_VG081300</name>
</gene>
<comment type="caution">
    <text evidence="2">The sequence shown here is derived from an EMBL/GenBank/DDBJ whole genome shotgun (WGS) entry which is preliminary data.</text>
</comment>
<proteinExistence type="predicted"/>
<organism evidence="2 3">
    <name type="scientific">Ceratodon purpureus</name>
    <name type="common">Fire moss</name>
    <name type="synonym">Dicranum purpureum</name>
    <dbReference type="NCBI Taxonomy" id="3225"/>
    <lineage>
        <taxon>Eukaryota</taxon>
        <taxon>Viridiplantae</taxon>
        <taxon>Streptophyta</taxon>
        <taxon>Embryophyta</taxon>
        <taxon>Bryophyta</taxon>
        <taxon>Bryophytina</taxon>
        <taxon>Bryopsida</taxon>
        <taxon>Dicranidae</taxon>
        <taxon>Pseudoditrichales</taxon>
        <taxon>Ditrichaceae</taxon>
        <taxon>Ceratodon</taxon>
    </lineage>
</organism>
<evidence type="ECO:0000313" key="2">
    <source>
        <dbReference type="EMBL" id="KAG0572283.1"/>
    </source>
</evidence>
<feature type="region of interest" description="Disordered" evidence="1">
    <location>
        <begin position="46"/>
        <end position="125"/>
    </location>
</feature>
<protein>
    <submittedName>
        <fullName evidence="2">Uncharacterized protein</fullName>
    </submittedName>
</protein>
<name>A0A8T0HNQ4_CERPU</name>
<dbReference type="Proteomes" id="UP000822688">
    <property type="component" value="Chromosome V"/>
</dbReference>
<dbReference type="EMBL" id="CM026426">
    <property type="protein sequence ID" value="KAG0572283.1"/>
    <property type="molecule type" value="Genomic_DNA"/>
</dbReference>
<dbReference type="AlphaFoldDB" id="A0A8T0HNQ4"/>
<accession>A0A8T0HNQ4</accession>
<feature type="compositionally biased region" description="Polar residues" evidence="1">
    <location>
        <begin position="115"/>
        <end position="125"/>
    </location>
</feature>